<accession>A0A6C2YWT0</accession>
<dbReference type="Proteomes" id="UP000464378">
    <property type="component" value="Chromosome"/>
</dbReference>
<dbReference type="RefSeq" id="WP_162660404.1">
    <property type="nucleotide sequence ID" value="NZ_LR593887.1"/>
</dbReference>
<gene>
    <name evidence="1" type="ORF">GMBLW1_38810</name>
</gene>
<evidence type="ECO:0000313" key="1">
    <source>
        <dbReference type="EMBL" id="VIP05312.1"/>
    </source>
</evidence>
<evidence type="ECO:0000313" key="2">
    <source>
        <dbReference type="Proteomes" id="UP000464378"/>
    </source>
</evidence>
<name>A0A6C2YWT0_9BACT</name>
<reference evidence="1" key="1">
    <citation type="submission" date="2019-04" db="EMBL/GenBank/DDBJ databases">
        <authorList>
            <consortium name="Science for Life Laboratories"/>
        </authorList>
    </citation>
    <scope>NUCLEOTIDE SEQUENCE</scope>
    <source>
        <strain evidence="1">MBLW1</strain>
    </source>
</reference>
<proteinExistence type="predicted"/>
<protein>
    <submittedName>
        <fullName evidence="1">Uncharacterized protein</fullName>
    </submittedName>
</protein>
<dbReference type="AlphaFoldDB" id="A0A6C2YWT0"/>
<sequence>MRTSFIPSSETHLSICEATFDEHYPLRVNHLNPHAGWAVDDGGGCLFETHGDELAFVCSQDPRCIWTLVDGGDSPDQYLLSGYHLVNRVGYLISTVPVAPGVAIEVHLPTESDPLTSTEQE</sequence>
<dbReference type="KEGG" id="tim:GMBLW1_38810"/>
<dbReference type="InParanoid" id="A0A6C2YWT0"/>
<dbReference type="EMBL" id="LR593887">
    <property type="protein sequence ID" value="VTS07980.1"/>
    <property type="molecule type" value="Genomic_DNA"/>
</dbReference>
<keyword evidence="2" id="KW-1185">Reference proteome</keyword>
<organism evidence="1">
    <name type="scientific">Tuwongella immobilis</name>
    <dbReference type="NCBI Taxonomy" id="692036"/>
    <lineage>
        <taxon>Bacteria</taxon>
        <taxon>Pseudomonadati</taxon>
        <taxon>Planctomycetota</taxon>
        <taxon>Planctomycetia</taxon>
        <taxon>Gemmatales</taxon>
        <taxon>Gemmataceae</taxon>
        <taxon>Tuwongella</taxon>
    </lineage>
</organism>
<dbReference type="EMBL" id="LR586016">
    <property type="protein sequence ID" value="VIP05312.1"/>
    <property type="molecule type" value="Genomic_DNA"/>
</dbReference>